<reference evidence="7 8" key="1">
    <citation type="submission" date="2019-07" db="EMBL/GenBank/DDBJ databases">
        <title>Whole genome shotgun sequence of Staphylococcus cohnii subsp. urealyticus NBRC 109766.</title>
        <authorList>
            <person name="Hosoyama A."/>
            <person name="Uohara A."/>
            <person name="Ohji S."/>
            <person name="Ichikawa N."/>
        </authorList>
    </citation>
    <scope>NUCLEOTIDE SEQUENCE [LARGE SCALE GENOMIC DNA]</scope>
    <source>
        <strain evidence="7 8">NBRC 109766</strain>
    </source>
</reference>
<dbReference type="GO" id="GO:0032259">
    <property type="term" value="P:methylation"/>
    <property type="evidence" value="ECO:0007669"/>
    <property type="project" value="UniProtKB-KW"/>
</dbReference>
<evidence type="ECO:0000256" key="1">
    <source>
        <dbReference type="ARBA" id="ARBA00010815"/>
    </source>
</evidence>
<organism evidence="7 8">
    <name type="scientific">Staphylococcus ureilyticus</name>
    <name type="common">Staphylococcus cohnii subsp. urealyticus</name>
    <dbReference type="NCBI Taxonomy" id="94138"/>
    <lineage>
        <taxon>Bacteria</taxon>
        <taxon>Bacillati</taxon>
        <taxon>Bacillota</taxon>
        <taxon>Bacilli</taxon>
        <taxon>Bacillales</taxon>
        <taxon>Staphylococcaceae</taxon>
        <taxon>Staphylococcus</taxon>
        <taxon>Staphylococcus cohnii species complex</taxon>
    </lineage>
</organism>
<dbReference type="PANTHER" id="PTHR43667">
    <property type="entry name" value="CYCLOPROPANE-FATTY-ACYL-PHOSPHOLIPID SYNTHASE"/>
    <property type="match status" value="1"/>
</dbReference>
<keyword evidence="8" id="KW-1185">Reference proteome</keyword>
<sequence length="219" mass="25247">MGHLIIEAAKQYNVQTLGITLSEEQYIKTKERIKAEGLIGQVDVKLMDYRELINEKRTFDRIVSVGMLEHVGHDHIPIFMENTHKLLNDGGVALLHCITGLVEVEGNDFLTKYIFPGGAIPSIRALVDNMSQNNLKIVDVESLRRHYTLTLRNWAENFEANIDKVREQFDERFIRMWRLYLNACAANFTCGVSDLHQFLITKGVNNELPMTRDYLYCDN</sequence>
<dbReference type="PANTHER" id="PTHR43667:SF1">
    <property type="entry name" value="CYCLOPROPANE-FATTY-ACYL-PHOSPHOLIPID SYNTHASE"/>
    <property type="match status" value="1"/>
</dbReference>
<dbReference type="Pfam" id="PF02353">
    <property type="entry name" value="CMAS"/>
    <property type="match status" value="1"/>
</dbReference>
<dbReference type="GO" id="GO:0008168">
    <property type="term" value="F:methyltransferase activity"/>
    <property type="evidence" value="ECO:0007669"/>
    <property type="project" value="UniProtKB-KW"/>
</dbReference>
<dbReference type="InterPro" id="IPR003333">
    <property type="entry name" value="CMAS"/>
</dbReference>
<evidence type="ECO:0000313" key="7">
    <source>
        <dbReference type="EMBL" id="GEQ02432.1"/>
    </source>
</evidence>
<protein>
    <recommendedName>
        <fullName evidence="9">Cyclopropane-fatty-acyl-phospholipid synthase</fullName>
    </recommendedName>
</protein>
<keyword evidence="2" id="KW-0489">Methyltransferase</keyword>
<evidence type="ECO:0008006" key="9">
    <source>
        <dbReference type="Google" id="ProtNLM"/>
    </source>
</evidence>
<comment type="caution">
    <text evidence="7">The sequence shown here is derived from an EMBL/GenBank/DDBJ whole genome shotgun (WGS) entry which is preliminary data.</text>
</comment>
<dbReference type="InterPro" id="IPR050723">
    <property type="entry name" value="CFA/CMAS"/>
</dbReference>
<name>A0AB34AGS3_STAUR</name>
<comment type="similarity">
    <text evidence="1">Belongs to the CFA/CMAS family.</text>
</comment>
<dbReference type="AlphaFoldDB" id="A0AB34AGS3"/>
<dbReference type="SUPFAM" id="SSF53335">
    <property type="entry name" value="S-adenosyl-L-methionine-dependent methyltransferases"/>
    <property type="match status" value="1"/>
</dbReference>
<accession>A0AB34AGS3</accession>
<evidence type="ECO:0000256" key="6">
    <source>
        <dbReference type="PIRSR" id="PIRSR003085-1"/>
    </source>
</evidence>
<dbReference type="Gene3D" id="3.40.50.150">
    <property type="entry name" value="Vaccinia Virus protein VP39"/>
    <property type="match status" value="1"/>
</dbReference>
<dbReference type="PIRSF" id="PIRSF003085">
    <property type="entry name" value="CMAS"/>
    <property type="match status" value="1"/>
</dbReference>
<evidence type="ECO:0000313" key="8">
    <source>
        <dbReference type="Proteomes" id="UP000321839"/>
    </source>
</evidence>
<dbReference type="GO" id="GO:0008610">
    <property type="term" value="P:lipid biosynthetic process"/>
    <property type="evidence" value="ECO:0007669"/>
    <property type="project" value="InterPro"/>
</dbReference>
<dbReference type="CDD" id="cd02440">
    <property type="entry name" value="AdoMet_MTases"/>
    <property type="match status" value="1"/>
</dbReference>
<evidence type="ECO:0000256" key="4">
    <source>
        <dbReference type="ARBA" id="ARBA00022691"/>
    </source>
</evidence>
<evidence type="ECO:0000256" key="2">
    <source>
        <dbReference type="ARBA" id="ARBA00022603"/>
    </source>
</evidence>
<dbReference type="Proteomes" id="UP000321839">
    <property type="component" value="Unassembled WGS sequence"/>
</dbReference>
<evidence type="ECO:0000256" key="3">
    <source>
        <dbReference type="ARBA" id="ARBA00022679"/>
    </source>
</evidence>
<dbReference type="InterPro" id="IPR029063">
    <property type="entry name" value="SAM-dependent_MTases_sf"/>
</dbReference>
<evidence type="ECO:0000256" key="5">
    <source>
        <dbReference type="ARBA" id="ARBA00023098"/>
    </source>
</evidence>
<gene>
    <name evidence="7" type="ORF">SCO02_08730</name>
</gene>
<dbReference type="EMBL" id="BKAW01000005">
    <property type="protein sequence ID" value="GEQ02432.1"/>
    <property type="molecule type" value="Genomic_DNA"/>
</dbReference>
<keyword evidence="4" id="KW-0949">S-adenosyl-L-methionine</keyword>
<feature type="active site" evidence="6">
    <location>
        <position position="184"/>
    </location>
</feature>
<proteinExistence type="inferred from homology"/>
<keyword evidence="5" id="KW-0443">Lipid metabolism</keyword>
<keyword evidence="3" id="KW-0808">Transferase</keyword>